<dbReference type="EMBL" id="JAAEJV010000008">
    <property type="protein sequence ID" value="MBF5058998.1"/>
    <property type="molecule type" value="Genomic_DNA"/>
</dbReference>
<reference evidence="5 6" key="1">
    <citation type="submission" date="2020-01" db="EMBL/GenBank/DDBJ databases">
        <title>Draft genome sequence of Cand. Neptunochlamydia vexilliferae K9.</title>
        <authorList>
            <person name="Schulz F."/>
            <person name="Koestlbacher S."/>
            <person name="Wascher F."/>
            <person name="Pizzetti I."/>
            <person name="Horn M."/>
        </authorList>
    </citation>
    <scope>NUCLEOTIDE SEQUENCE [LARGE SCALE GENOMIC DNA]</scope>
    <source>
        <strain evidence="5 6">K9</strain>
    </source>
</reference>
<keyword evidence="2 5" id="KW-0808">Transferase</keyword>
<name>A0ABS0AXY2_9BACT</name>
<dbReference type="Gene3D" id="3.40.640.10">
    <property type="entry name" value="Type I PLP-dependent aspartate aminotransferase-like (Major domain)"/>
    <property type="match status" value="1"/>
</dbReference>
<organism evidence="5 6">
    <name type="scientific">Candidatus Neptunichlamydia vexilliferae</name>
    <dbReference type="NCBI Taxonomy" id="1651774"/>
    <lineage>
        <taxon>Bacteria</taxon>
        <taxon>Pseudomonadati</taxon>
        <taxon>Chlamydiota</taxon>
        <taxon>Chlamydiia</taxon>
        <taxon>Parachlamydiales</taxon>
        <taxon>Simkaniaceae</taxon>
        <taxon>Candidatus Neptunichlamydia</taxon>
    </lineage>
</organism>
<dbReference type="InterPro" id="IPR004839">
    <property type="entry name" value="Aminotransferase_I/II_large"/>
</dbReference>
<dbReference type="InterPro" id="IPR015421">
    <property type="entry name" value="PyrdxlP-dep_Trfase_major"/>
</dbReference>
<dbReference type="InterPro" id="IPR050087">
    <property type="entry name" value="AON_synthase_class-II"/>
</dbReference>
<dbReference type="EC" id="2.3.1.47" evidence="5"/>
<dbReference type="Proteomes" id="UP001194714">
    <property type="component" value="Unassembled WGS sequence"/>
</dbReference>
<evidence type="ECO:0000313" key="5">
    <source>
        <dbReference type="EMBL" id="MBF5058998.1"/>
    </source>
</evidence>
<evidence type="ECO:0000256" key="2">
    <source>
        <dbReference type="ARBA" id="ARBA00022679"/>
    </source>
</evidence>
<comment type="caution">
    <text evidence="5">The sequence shown here is derived from an EMBL/GenBank/DDBJ whole genome shotgun (WGS) entry which is preliminary data.</text>
</comment>
<evidence type="ECO:0000313" key="6">
    <source>
        <dbReference type="Proteomes" id="UP001194714"/>
    </source>
</evidence>
<dbReference type="InterPro" id="IPR015424">
    <property type="entry name" value="PyrdxlP-dep_Trfase"/>
</dbReference>
<sequence length="424" mass="46619">MSQIQEIFVDDNLSDRRKTIADICAKSPMFDVVTRKVSKRTLEDEKGHYLADFATQSYLGFDFDPRVIEAAVQGTRDFGTVIAWCRLVSTVTLLTEAERKTAELVGSEACSIFASTTLLNHGVIPALAGKDGVIFLDKSAHATMYEGAKIARDSGATLVSFPTGDFEALEKLLVEYQQVKKKLILTDGVYSMTGEYADLPSFDALAKKYDALVFVDDAHGFGVVGENPSPEHPYGHKGNGLIKHFGLSYDNMVYIGCFSKAYGTFGAFIACDQKLRDFLISQATPHDLGGAGPASALAALLAGYQINKTEGQARRRQMYDLTKKAVDGLEELGYTLETPSDFPILSVLLGKSDDIIAISKLLYENHILLTLAPYPMVKRGKESLRITITATNTEEEIDQLLVAFKKLKSFLIEKGYPFKDLVEQ</sequence>
<dbReference type="Gene3D" id="3.90.1150.10">
    <property type="entry name" value="Aspartate Aminotransferase, domain 1"/>
    <property type="match status" value="1"/>
</dbReference>
<evidence type="ECO:0000256" key="1">
    <source>
        <dbReference type="ARBA" id="ARBA00001933"/>
    </source>
</evidence>
<accession>A0ABS0AXY2</accession>
<gene>
    <name evidence="5" type="ORF">NEPTK9_000501</name>
</gene>
<feature type="domain" description="Aminotransferase class I/classII large" evidence="4">
    <location>
        <begin position="86"/>
        <end position="403"/>
    </location>
</feature>
<dbReference type="SUPFAM" id="SSF53383">
    <property type="entry name" value="PLP-dependent transferases"/>
    <property type="match status" value="1"/>
</dbReference>
<proteinExistence type="predicted"/>
<keyword evidence="6" id="KW-1185">Reference proteome</keyword>
<dbReference type="PANTHER" id="PTHR13693:SF100">
    <property type="entry name" value="8-AMINO-7-OXONONANOATE SYNTHASE"/>
    <property type="match status" value="1"/>
</dbReference>
<dbReference type="RefSeq" id="WP_194847299.1">
    <property type="nucleotide sequence ID" value="NZ_JAAEJV010000008.1"/>
</dbReference>
<dbReference type="Pfam" id="PF00155">
    <property type="entry name" value="Aminotran_1_2"/>
    <property type="match status" value="1"/>
</dbReference>
<dbReference type="InterPro" id="IPR015422">
    <property type="entry name" value="PyrdxlP-dep_Trfase_small"/>
</dbReference>
<comment type="cofactor">
    <cofactor evidence="1">
        <name>pyridoxal 5'-phosphate</name>
        <dbReference type="ChEBI" id="CHEBI:597326"/>
    </cofactor>
</comment>
<evidence type="ECO:0000256" key="3">
    <source>
        <dbReference type="ARBA" id="ARBA00022898"/>
    </source>
</evidence>
<dbReference type="GO" id="GO:0008710">
    <property type="term" value="F:8-amino-7-oxononanoate synthase activity"/>
    <property type="evidence" value="ECO:0007669"/>
    <property type="project" value="UniProtKB-EC"/>
</dbReference>
<protein>
    <submittedName>
        <fullName evidence="5">8-amino-7-oxononanoate synthase</fullName>
        <ecNumber evidence="5">2.3.1.47</ecNumber>
    </submittedName>
</protein>
<dbReference type="PANTHER" id="PTHR13693">
    <property type="entry name" value="CLASS II AMINOTRANSFERASE/8-AMINO-7-OXONONANOATE SYNTHASE"/>
    <property type="match status" value="1"/>
</dbReference>
<keyword evidence="5" id="KW-0012">Acyltransferase</keyword>
<evidence type="ECO:0000259" key="4">
    <source>
        <dbReference type="Pfam" id="PF00155"/>
    </source>
</evidence>
<keyword evidence="3" id="KW-0663">Pyridoxal phosphate</keyword>